<dbReference type="InterPro" id="IPR025669">
    <property type="entry name" value="AAA_dom"/>
</dbReference>
<proteinExistence type="predicted"/>
<dbReference type="EMBL" id="BMLT01000007">
    <property type="protein sequence ID" value="GGO83807.1"/>
    <property type="molecule type" value="Genomic_DNA"/>
</dbReference>
<protein>
    <submittedName>
        <fullName evidence="2">Chromosome partitioning protein ParA</fullName>
    </submittedName>
</protein>
<evidence type="ECO:0000313" key="3">
    <source>
        <dbReference type="Proteomes" id="UP000599578"/>
    </source>
</evidence>
<comment type="caution">
    <text evidence="2">The sequence shown here is derived from an EMBL/GenBank/DDBJ whole genome shotgun (WGS) entry which is preliminary data.</text>
</comment>
<evidence type="ECO:0000259" key="1">
    <source>
        <dbReference type="Pfam" id="PF13614"/>
    </source>
</evidence>
<dbReference type="CDD" id="cd02042">
    <property type="entry name" value="ParAB_family"/>
    <property type="match status" value="1"/>
</dbReference>
<dbReference type="Pfam" id="PF13614">
    <property type="entry name" value="AAA_31"/>
    <property type="match status" value="1"/>
</dbReference>
<dbReference type="AlphaFoldDB" id="A0A917ZL27"/>
<dbReference type="PIRSF" id="PIRSF009320">
    <property type="entry name" value="Nuc_binding_HP_1000"/>
    <property type="match status" value="1"/>
</dbReference>
<sequence length="251" mass="27523">MPIITVSNQKGGVGKSTIAVHLAMALQAHDKRVLFLDLDPQANASKTLERRTPAAKIASSQLFNEAVEGVDGSDSLTLIQADSAMADIERADPSVLIVFKRNLENLAHHFDYCVIDTPPTLGLRMTAALIVADHVLAPIELEEYSIDGITKMLQTVFGVKEKWNPDLNFLGMLPNRFNPRSLAQKATLANLVQHYSHLLIKARIGIRSSIPEALADGIPVWQLKKTAAREAEREFKAAFAIVYEKMGGIES</sequence>
<organism evidence="2 3">
    <name type="scientific">Marinobacterium nitratireducens</name>
    <dbReference type="NCBI Taxonomy" id="518897"/>
    <lineage>
        <taxon>Bacteria</taxon>
        <taxon>Pseudomonadati</taxon>
        <taxon>Pseudomonadota</taxon>
        <taxon>Gammaproteobacteria</taxon>
        <taxon>Oceanospirillales</taxon>
        <taxon>Oceanospirillaceae</taxon>
        <taxon>Marinobacterium</taxon>
    </lineage>
</organism>
<keyword evidence="3" id="KW-1185">Reference proteome</keyword>
<dbReference type="Proteomes" id="UP000599578">
    <property type="component" value="Unassembled WGS sequence"/>
</dbReference>
<feature type="domain" description="AAA" evidence="1">
    <location>
        <begin position="2"/>
        <end position="168"/>
    </location>
</feature>
<dbReference type="InterPro" id="IPR027417">
    <property type="entry name" value="P-loop_NTPase"/>
</dbReference>
<dbReference type="SUPFAM" id="SSF52540">
    <property type="entry name" value="P-loop containing nucleoside triphosphate hydrolases"/>
    <property type="match status" value="1"/>
</dbReference>
<accession>A0A917ZL27</accession>
<dbReference type="RefSeq" id="WP_188861291.1">
    <property type="nucleotide sequence ID" value="NZ_BMLT01000007.1"/>
</dbReference>
<reference evidence="2 3" key="1">
    <citation type="journal article" date="2014" name="Int. J. Syst. Evol. Microbiol.">
        <title>Complete genome sequence of Corynebacterium casei LMG S-19264T (=DSM 44701T), isolated from a smear-ripened cheese.</title>
        <authorList>
            <consortium name="US DOE Joint Genome Institute (JGI-PGF)"/>
            <person name="Walter F."/>
            <person name="Albersmeier A."/>
            <person name="Kalinowski J."/>
            <person name="Ruckert C."/>
        </authorList>
    </citation>
    <scope>NUCLEOTIDE SEQUENCE [LARGE SCALE GENOMIC DNA]</scope>
    <source>
        <strain evidence="2 3">CGMCC 1.7286</strain>
    </source>
</reference>
<dbReference type="PANTHER" id="PTHR13696:SF99">
    <property type="entry name" value="COBYRINIC ACID AC-DIAMIDE SYNTHASE"/>
    <property type="match status" value="1"/>
</dbReference>
<dbReference type="Gene3D" id="3.40.50.300">
    <property type="entry name" value="P-loop containing nucleotide triphosphate hydrolases"/>
    <property type="match status" value="1"/>
</dbReference>
<dbReference type="InterPro" id="IPR050678">
    <property type="entry name" value="DNA_Partitioning_ATPase"/>
</dbReference>
<dbReference type="PANTHER" id="PTHR13696">
    <property type="entry name" value="P-LOOP CONTAINING NUCLEOSIDE TRIPHOSPHATE HYDROLASE"/>
    <property type="match status" value="1"/>
</dbReference>
<gene>
    <name evidence="2" type="ORF">GCM10011348_28480</name>
</gene>
<name>A0A917ZL27_9GAMM</name>
<evidence type="ECO:0000313" key="2">
    <source>
        <dbReference type="EMBL" id="GGO83807.1"/>
    </source>
</evidence>